<dbReference type="GO" id="GO:0006099">
    <property type="term" value="P:tricarboxylic acid cycle"/>
    <property type="evidence" value="ECO:0007669"/>
    <property type="project" value="UniProtKB-KW"/>
</dbReference>
<keyword evidence="5" id="KW-0816">Tricarboxylic acid cycle</keyword>
<dbReference type="GO" id="GO:0005782">
    <property type="term" value="C:peroxisomal matrix"/>
    <property type="evidence" value="ECO:0007669"/>
    <property type="project" value="TreeGrafter"/>
</dbReference>
<sequence>MVLVPHKKQQYAVLGASSEATQKILTPEACEFLSVLHHSFEATRKSLLHRRELRQKQFDAGELPDFLPETKHVREDSHWQGASPAPGLADRRVEITGPTDRKMIVNALNSNVYCYMADFEDSLTPTWKNVTEGQLNLYDAIRRQIDFKIGEKDYKLRTDRTLPTLICRTRGWHLDEAHFTVNGAPISGALFDFGLYFFHNAKELIKTGFGPYFYLPKLESHLEARLWNDVFNVAQDYVGIPRGSVRATVLIETITAVFEMDEIIYELRNYIGGLNCGRWDYIFTFIKIFRNHPKFILPDRADVTMTVPFMDAYVKLLIETCHRRGVHAMGGMAALIPIKNDEAANAEALGNVEADKLREVLAGHDGTWVAHPALAPIAEDIFNTYMPTSNQIFRRSETVPVTRDDLLNPKVPGKITLEGVKKNIHVCLVYMEAWVRGVGCSPINNLMEDAATAEVSRSQLWQWVHHKVSTAEGVRLDKKTILELLDEQHGGLLKTAAEGHKFEIAQQFMREQITGEKYAGFLTEVLYEDVTTTGTK</sequence>
<comment type="subcellular location">
    <subcellularLocation>
        <location evidence="1">Peroxisome</location>
    </subcellularLocation>
</comment>
<evidence type="ECO:0000256" key="4">
    <source>
        <dbReference type="ARBA" id="ARBA00022435"/>
    </source>
</evidence>
<feature type="active site" description="Proton acceptor" evidence="9">
    <location>
        <position position="168"/>
    </location>
</feature>
<evidence type="ECO:0000313" key="14">
    <source>
        <dbReference type="Proteomes" id="UP000277212"/>
    </source>
</evidence>
<dbReference type="AlphaFoldDB" id="A0A3M2SEQ3"/>
<evidence type="ECO:0000256" key="8">
    <source>
        <dbReference type="ARBA" id="ARBA00047918"/>
    </source>
</evidence>
<accession>A0A3M2SEQ3</accession>
<keyword evidence="6" id="KW-0808">Transferase</keyword>
<dbReference type="InterPro" id="IPR001465">
    <property type="entry name" value="Malate_synthase_TIM"/>
</dbReference>
<evidence type="ECO:0000259" key="12">
    <source>
        <dbReference type="Pfam" id="PF20659"/>
    </source>
</evidence>
<dbReference type="PIRSF" id="PIRSF001363">
    <property type="entry name" value="Malate_synth"/>
    <property type="match status" value="1"/>
</dbReference>
<dbReference type="GO" id="GO:0004474">
    <property type="term" value="F:malate synthase activity"/>
    <property type="evidence" value="ECO:0007669"/>
    <property type="project" value="UniProtKB-EC"/>
</dbReference>
<evidence type="ECO:0000256" key="2">
    <source>
        <dbReference type="ARBA" id="ARBA00006394"/>
    </source>
</evidence>
<protein>
    <recommendedName>
        <fullName evidence="3">malate synthase</fullName>
        <ecNumber evidence="3">2.3.3.9</ecNumber>
    </recommendedName>
</protein>
<dbReference type="FunFam" id="3.20.20.360:FF:000001">
    <property type="entry name" value="Malate synthase"/>
    <property type="match status" value="1"/>
</dbReference>
<dbReference type="InterPro" id="IPR011076">
    <property type="entry name" value="Malate_synth_sf"/>
</dbReference>
<feature type="domain" description="Malate synthase TIM barrel" evidence="10">
    <location>
        <begin position="164"/>
        <end position="408"/>
    </location>
</feature>
<keyword evidence="7" id="KW-0576">Peroxisome</keyword>
<dbReference type="PANTHER" id="PTHR42902">
    <property type="entry name" value="MALATE SYNTHASE"/>
    <property type="match status" value="1"/>
</dbReference>
<dbReference type="EC" id="2.3.3.9" evidence="3"/>
<dbReference type="InterPro" id="IPR048356">
    <property type="entry name" value="MS_N"/>
</dbReference>
<dbReference type="NCBIfam" id="TIGR01344">
    <property type="entry name" value="malate_syn_A"/>
    <property type="match status" value="1"/>
</dbReference>
<dbReference type="Pfam" id="PF20656">
    <property type="entry name" value="MS_N"/>
    <property type="match status" value="1"/>
</dbReference>
<comment type="catalytic activity">
    <reaction evidence="8">
        <text>glyoxylate + acetyl-CoA + H2O = (S)-malate + CoA + H(+)</text>
        <dbReference type="Rhea" id="RHEA:18181"/>
        <dbReference type="ChEBI" id="CHEBI:15377"/>
        <dbReference type="ChEBI" id="CHEBI:15378"/>
        <dbReference type="ChEBI" id="CHEBI:15589"/>
        <dbReference type="ChEBI" id="CHEBI:36655"/>
        <dbReference type="ChEBI" id="CHEBI:57287"/>
        <dbReference type="ChEBI" id="CHEBI:57288"/>
        <dbReference type="EC" id="2.3.3.9"/>
    </reaction>
</comment>
<gene>
    <name evidence="13" type="ORF">CDV36_004269</name>
</gene>
<evidence type="ECO:0000256" key="1">
    <source>
        <dbReference type="ARBA" id="ARBA00004275"/>
    </source>
</evidence>
<dbReference type="EMBL" id="NKUJ01000054">
    <property type="protein sequence ID" value="RMJ16056.1"/>
    <property type="molecule type" value="Genomic_DNA"/>
</dbReference>
<dbReference type="CDD" id="cd00727">
    <property type="entry name" value="malate_synt_A"/>
    <property type="match status" value="1"/>
</dbReference>
<name>A0A3M2SEQ3_9HYPO</name>
<evidence type="ECO:0000256" key="5">
    <source>
        <dbReference type="ARBA" id="ARBA00022532"/>
    </source>
</evidence>
<keyword evidence="14" id="KW-1185">Reference proteome</keyword>
<evidence type="ECO:0000256" key="9">
    <source>
        <dbReference type="PIRSR" id="PIRSR001363-1"/>
    </source>
</evidence>
<evidence type="ECO:0000313" key="13">
    <source>
        <dbReference type="EMBL" id="RMJ16056.1"/>
    </source>
</evidence>
<dbReference type="InterPro" id="IPR006252">
    <property type="entry name" value="Malate_synthA"/>
</dbReference>
<dbReference type="InterPro" id="IPR046363">
    <property type="entry name" value="MS_N_TIM-barrel_dom"/>
</dbReference>
<evidence type="ECO:0000259" key="11">
    <source>
        <dbReference type="Pfam" id="PF20656"/>
    </source>
</evidence>
<dbReference type="Proteomes" id="UP000277212">
    <property type="component" value="Unassembled WGS sequence"/>
</dbReference>
<dbReference type="Pfam" id="PF01274">
    <property type="entry name" value="MS_TIM-barrel"/>
    <property type="match status" value="1"/>
</dbReference>
<dbReference type="FunFam" id="1.20.1220.12:FF:000001">
    <property type="entry name" value="Malate synthase"/>
    <property type="match status" value="1"/>
</dbReference>
<dbReference type="InterPro" id="IPR048355">
    <property type="entry name" value="MS_C"/>
</dbReference>
<dbReference type="GO" id="GO:0006097">
    <property type="term" value="P:glyoxylate cycle"/>
    <property type="evidence" value="ECO:0007669"/>
    <property type="project" value="UniProtKB-KW"/>
</dbReference>
<evidence type="ECO:0000256" key="6">
    <source>
        <dbReference type="ARBA" id="ARBA00022679"/>
    </source>
</evidence>
<organism evidence="13 14">
    <name type="scientific">Fusarium kuroshium</name>
    <dbReference type="NCBI Taxonomy" id="2010991"/>
    <lineage>
        <taxon>Eukaryota</taxon>
        <taxon>Fungi</taxon>
        <taxon>Dikarya</taxon>
        <taxon>Ascomycota</taxon>
        <taxon>Pezizomycotina</taxon>
        <taxon>Sordariomycetes</taxon>
        <taxon>Hypocreomycetidae</taxon>
        <taxon>Hypocreales</taxon>
        <taxon>Nectriaceae</taxon>
        <taxon>Fusarium</taxon>
        <taxon>Fusarium solani species complex</taxon>
    </lineage>
</organism>
<evidence type="ECO:0000256" key="3">
    <source>
        <dbReference type="ARBA" id="ARBA00012636"/>
    </source>
</evidence>
<dbReference type="Gene3D" id="1.20.1220.12">
    <property type="entry name" value="Malate synthase, domain III"/>
    <property type="match status" value="1"/>
</dbReference>
<evidence type="ECO:0000259" key="10">
    <source>
        <dbReference type="Pfam" id="PF01274"/>
    </source>
</evidence>
<feature type="domain" description="Malate synthase N-terminal" evidence="11">
    <location>
        <begin position="10"/>
        <end position="72"/>
    </location>
</feature>
<dbReference type="Pfam" id="PF20659">
    <property type="entry name" value="MS_C"/>
    <property type="match status" value="1"/>
</dbReference>
<dbReference type="SUPFAM" id="SSF51645">
    <property type="entry name" value="Malate synthase G"/>
    <property type="match status" value="1"/>
</dbReference>
<dbReference type="PANTHER" id="PTHR42902:SF1">
    <property type="entry name" value="MALATE SYNTHASE 1-RELATED"/>
    <property type="match status" value="1"/>
</dbReference>
<dbReference type="Gene3D" id="3.20.20.360">
    <property type="entry name" value="Malate synthase, domain 3"/>
    <property type="match status" value="1"/>
</dbReference>
<feature type="domain" description="Malate synthase C-terminal" evidence="12">
    <location>
        <begin position="414"/>
        <end position="530"/>
    </location>
</feature>
<evidence type="ECO:0000256" key="7">
    <source>
        <dbReference type="ARBA" id="ARBA00023140"/>
    </source>
</evidence>
<feature type="active site" description="Proton donor" evidence="9">
    <location>
        <position position="449"/>
    </location>
</feature>
<proteinExistence type="inferred from homology"/>
<dbReference type="OrthoDB" id="186072at2759"/>
<dbReference type="STRING" id="2010991.A0A3M2SEQ3"/>
<dbReference type="InterPro" id="IPR044856">
    <property type="entry name" value="Malate_synth_C_sf"/>
</dbReference>
<comment type="similarity">
    <text evidence="2">Belongs to the malate synthase family.</text>
</comment>
<comment type="caution">
    <text evidence="13">The sequence shown here is derived from an EMBL/GenBank/DDBJ whole genome shotgun (WGS) entry which is preliminary data.</text>
</comment>
<keyword evidence="4" id="KW-0329">Glyoxylate bypass</keyword>
<reference evidence="13 14" key="1">
    <citation type="submission" date="2017-06" db="EMBL/GenBank/DDBJ databases">
        <title>Comparative genomic analysis of Ambrosia Fusariam Clade fungi.</title>
        <authorList>
            <person name="Stajich J.E."/>
            <person name="Carrillo J."/>
            <person name="Kijimoto T."/>
            <person name="Eskalen A."/>
            <person name="O'Donnell K."/>
            <person name="Kasson M."/>
        </authorList>
    </citation>
    <scope>NUCLEOTIDE SEQUENCE [LARGE SCALE GENOMIC DNA]</scope>
    <source>
        <strain evidence="13">UCR3666</strain>
    </source>
</reference>